<comment type="catalytic activity">
    <reaction evidence="9">
        <text>L-proline + a quinone = (S)-1-pyrroline-5-carboxylate + a quinol + H(+)</text>
        <dbReference type="Rhea" id="RHEA:23784"/>
        <dbReference type="ChEBI" id="CHEBI:15378"/>
        <dbReference type="ChEBI" id="CHEBI:17388"/>
        <dbReference type="ChEBI" id="CHEBI:24646"/>
        <dbReference type="ChEBI" id="CHEBI:60039"/>
        <dbReference type="ChEBI" id="CHEBI:132124"/>
        <dbReference type="EC" id="1.5.5.2"/>
    </reaction>
</comment>
<keyword evidence="12" id="KW-1185">Reference proteome</keyword>
<evidence type="ECO:0000256" key="9">
    <source>
        <dbReference type="ARBA" id="ARBA00048779"/>
    </source>
</evidence>
<keyword evidence="4" id="KW-0285">Flavoprotein</keyword>
<proteinExistence type="predicted"/>
<dbReference type="InterPro" id="IPR029041">
    <property type="entry name" value="FAD-linked_oxidoreductase-like"/>
</dbReference>
<name>A0ABN2VBP7_9ACTN</name>
<protein>
    <recommendedName>
        <fullName evidence="3">proline dehydrogenase</fullName>
        <ecNumber evidence="3">1.5.5.2</ecNumber>
    </recommendedName>
</protein>
<keyword evidence="8" id="KW-0642">Proline metabolism</keyword>
<comment type="cofactor">
    <cofactor evidence="1">
        <name>FAD</name>
        <dbReference type="ChEBI" id="CHEBI:57692"/>
    </cofactor>
</comment>
<dbReference type="Pfam" id="PF01619">
    <property type="entry name" value="Pro_dh"/>
    <property type="match status" value="1"/>
</dbReference>
<dbReference type="EMBL" id="BAAAQN010000068">
    <property type="protein sequence ID" value="GAA2057705.1"/>
    <property type="molecule type" value="Genomic_DNA"/>
</dbReference>
<evidence type="ECO:0000256" key="4">
    <source>
        <dbReference type="ARBA" id="ARBA00022630"/>
    </source>
</evidence>
<evidence type="ECO:0000256" key="6">
    <source>
        <dbReference type="ARBA" id="ARBA00022827"/>
    </source>
</evidence>
<evidence type="ECO:0000256" key="3">
    <source>
        <dbReference type="ARBA" id="ARBA00012695"/>
    </source>
</evidence>
<sequence length="294" mass="32081">MRGLITGVPVTRRVVDRFVAGENLDQASAVLADLVGEGLTATVDRLGEDTLDASDAAATRDAYLAMLKRFAELGIAGRTEVSVKLSALGQKLPKDAAKITLENAVAIAEAARDAGTTMTLDMEDHTTVDATLGTLRDLRGEFPWVGVAIQAMLFRTEGDITDLATAGSRVRLVKGAYMEPASVAHQDKHEVDKAYVRAMGTLMRSSAYPMIGSHDQRMIDIAHKLVGETGREPDTYEFQMLHGIRATEQRALVAGGETVRVYVPFGDDWYGYFMRRLAERPANVMFFLNSLVKK</sequence>
<evidence type="ECO:0000256" key="8">
    <source>
        <dbReference type="ARBA" id="ARBA00023062"/>
    </source>
</evidence>
<dbReference type="SUPFAM" id="SSF51730">
    <property type="entry name" value="FAD-linked oxidoreductase"/>
    <property type="match status" value="1"/>
</dbReference>
<dbReference type="PANTHER" id="PTHR13914">
    <property type="entry name" value="PROLINE OXIDASE"/>
    <property type="match status" value="1"/>
</dbReference>
<evidence type="ECO:0000256" key="1">
    <source>
        <dbReference type="ARBA" id="ARBA00001974"/>
    </source>
</evidence>
<organism evidence="11 12">
    <name type="scientific">Catenulispora yoronensis</name>
    <dbReference type="NCBI Taxonomy" id="450799"/>
    <lineage>
        <taxon>Bacteria</taxon>
        <taxon>Bacillati</taxon>
        <taxon>Actinomycetota</taxon>
        <taxon>Actinomycetes</taxon>
        <taxon>Catenulisporales</taxon>
        <taxon>Catenulisporaceae</taxon>
        <taxon>Catenulispora</taxon>
    </lineage>
</organism>
<keyword evidence="7" id="KW-0560">Oxidoreductase</keyword>
<dbReference type="PIRSF" id="PIRSF000196">
    <property type="entry name" value="Pro_dehydrog"/>
    <property type="match status" value="1"/>
</dbReference>
<evidence type="ECO:0000256" key="2">
    <source>
        <dbReference type="ARBA" id="ARBA00004739"/>
    </source>
</evidence>
<comment type="pathway">
    <text evidence="2">Amino-acid degradation; L-proline degradation into L-glutamate; L-glutamate from L-proline: step 1/2.</text>
</comment>
<keyword evidence="5" id="KW-0547">Nucleotide-binding</keyword>
<dbReference type="PANTHER" id="PTHR13914:SF0">
    <property type="entry name" value="PROLINE DEHYDROGENASE 1, MITOCHONDRIAL"/>
    <property type="match status" value="1"/>
</dbReference>
<comment type="caution">
    <text evidence="11">The sequence shown here is derived from an EMBL/GenBank/DDBJ whole genome shotgun (WGS) entry which is preliminary data.</text>
</comment>
<evidence type="ECO:0000313" key="12">
    <source>
        <dbReference type="Proteomes" id="UP001500751"/>
    </source>
</evidence>
<evidence type="ECO:0000259" key="10">
    <source>
        <dbReference type="Pfam" id="PF01619"/>
    </source>
</evidence>
<dbReference type="InterPro" id="IPR015659">
    <property type="entry name" value="Proline_oxidase"/>
</dbReference>
<keyword evidence="6" id="KW-0274">FAD</keyword>
<evidence type="ECO:0000256" key="5">
    <source>
        <dbReference type="ARBA" id="ARBA00022741"/>
    </source>
</evidence>
<dbReference type="EC" id="1.5.5.2" evidence="3"/>
<gene>
    <name evidence="11" type="ORF">GCM10009839_79020</name>
</gene>
<evidence type="ECO:0000313" key="11">
    <source>
        <dbReference type="EMBL" id="GAA2057705.1"/>
    </source>
</evidence>
<accession>A0ABN2VBP7</accession>
<dbReference type="Proteomes" id="UP001500751">
    <property type="component" value="Unassembled WGS sequence"/>
</dbReference>
<reference evidence="11 12" key="1">
    <citation type="journal article" date="2019" name="Int. J. Syst. Evol. Microbiol.">
        <title>The Global Catalogue of Microorganisms (GCM) 10K type strain sequencing project: providing services to taxonomists for standard genome sequencing and annotation.</title>
        <authorList>
            <consortium name="The Broad Institute Genomics Platform"/>
            <consortium name="The Broad Institute Genome Sequencing Center for Infectious Disease"/>
            <person name="Wu L."/>
            <person name="Ma J."/>
        </authorList>
    </citation>
    <scope>NUCLEOTIDE SEQUENCE [LARGE SCALE GENOMIC DNA]</scope>
    <source>
        <strain evidence="11 12">JCM 16014</strain>
    </source>
</reference>
<evidence type="ECO:0000256" key="7">
    <source>
        <dbReference type="ARBA" id="ARBA00023002"/>
    </source>
</evidence>
<feature type="domain" description="Proline dehydrogenase" evidence="10">
    <location>
        <begin position="33"/>
        <end position="286"/>
    </location>
</feature>
<dbReference type="InterPro" id="IPR002872">
    <property type="entry name" value="Proline_DH_dom"/>
</dbReference>
<dbReference type="InterPro" id="IPR008219">
    <property type="entry name" value="PRODH_bac_arc"/>
</dbReference>
<dbReference type="Gene3D" id="3.20.20.220">
    <property type="match status" value="1"/>
</dbReference>